<evidence type="ECO:0000313" key="16">
    <source>
        <dbReference type="EMBL" id="MBO0613347.1"/>
    </source>
</evidence>
<comment type="catalytic activity">
    <reaction evidence="1">
        <text>ATP + protein L-histidine = ADP + protein N-phospho-L-histidine.</text>
        <dbReference type="EC" id="2.7.13.3"/>
    </reaction>
</comment>
<dbReference type="SUPFAM" id="SSF47226">
    <property type="entry name" value="Histidine-containing phosphotransfer domain, HPT domain"/>
    <property type="match status" value="1"/>
</dbReference>
<dbReference type="PANTHER" id="PTHR43395:SF1">
    <property type="entry name" value="CHEMOTAXIS PROTEIN CHEA"/>
    <property type="match status" value="1"/>
</dbReference>
<dbReference type="GO" id="GO:0005737">
    <property type="term" value="C:cytoplasm"/>
    <property type="evidence" value="ECO:0007669"/>
    <property type="project" value="InterPro"/>
</dbReference>
<dbReference type="InterPro" id="IPR036890">
    <property type="entry name" value="HATPase_C_sf"/>
</dbReference>
<dbReference type="PROSITE" id="PS50894">
    <property type="entry name" value="HPT"/>
    <property type="match status" value="1"/>
</dbReference>
<dbReference type="PROSITE" id="PS50109">
    <property type="entry name" value="HIS_KIN"/>
    <property type="match status" value="1"/>
</dbReference>
<reference evidence="16 18" key="1">
    <citation type="submission" date="2021-03" db="EMBL/GenBank/DDBJ databases">
        <title>Draft genome and methylome analysis of Thiotrix fructosivoruns ATCC 49748.</title>
        <authorList>
            <person name="Fomenkov A."/>
            <person name="Grabovich M.Y."/>
            <person name="Roberts R.J."/>
        </authorList>
    </citation>
    <scope>NUCLEOTIDE SEQUENCE [LARGE SCALE GENOMIC DNA]</scope>
    <source>
        <strain evidence="16 18">ATCC 49748</strain>
    </source>
</reference>
<evidence type="ECO:0000256" key="2">
    <source>
        <dbReference type="ARBA" id="ARBA00012438"/>
    </source>
</evidence>
<dbReference type="RefSeq" id="WP_207251047.1">
    <property type="nucleotide sequence ID" value="NZ_JAFMPM010000006.1"/>
</dbReference>
<dbReference type="InterPro" id="IPR002545">
    <property type="entry name" value="CheW-lke_dom"/>
</dbReference>
<dbReference type="Gene3D" id="3.30.565.10">
    <property type="entry name" value="Histidine kinase-like ATPase, C-terminal domain"/>
    <property type="match status" value="1"/>
</dbReference>
<dbReference type="Gene3D" id="3.40.50.2300">
    <property type="match status" value="1"/>
</dbReference>
<evidence type="ECO:0000256" key="11">
    <source>
        <dbReference type="SAM" id="MobiDB-lite"/>
    </source>
</evidence>
<protein>
    <recommendedName>
        <fullName evidence="3">Chemotaxis protein CheA</fullName>
        <ecNumber evidence="2">2.7.13.3</ecNumber>
    </recommendedName>
</protein>
<dbReference type="InterPro" id="IPR036061">
    <property type="entry name" value="CheW-like_dom_sf"/>
</dbReference>
<feature type="domain" description="Histidine kinase" evidence="12">
    <location>
        <begin position="419"/>
        <end position="663"/>
    </location>
</feature>
<dbReference type="SMART" id="SM01231">
    <property type="entry name" value="H-kinase_dim"/>
    <property type="match status" value="1"/>
</dbReference>
<dbReference type="SMART" id="SM00260">
    <property type="entry name" value="CheW"/>
    <property type="match status" value="1"/>
</dbReference>
<dbReference type="CDD" id="cd17546">
    <property type="entry name" value="REC_hyHK_CKI1_RcsC-like"/>
    <property type="match status" value="1"/>
</dbReference>
<dbReference type="InterPro" id="IPR003594">
    <property type="entry name" value="HATPase_dom"/>
</dbReference>
<accession>A0A8B0SK28</accession>
<dbReference type="SMART" id="SM00073">
    <property type="entry name" value="HPT"/>
    <property type="match status" value="1"/>
</dbReference>
<comment type="function">
    <text evidence="8">Involved in the transmission of sensory signals from the chemoreceptors to the flagellar motors. CheA is autophosphorylated; it can transfer its phosphate group to either CheB or CheY.</text>
</comment>
<keyword evidence="4 10" id="KW-0597">Phosphoprotein</keyword>
<dbReference type="InterPro" id="IPR008207">
    <property type="entry name" value="Sig_transdc_His_kin_Hpt_dom"/>
</dbReference>
<evidence type="ECO:0000256" key="3">
    <source>
        <dbReference type="ARBA" id="ARBA00021495"/>
    </source>
</evidence>
<dbReference type="Pfam" id="PF00072">
    <property type="entry name" value="Response_reg"/>
    <property type="match status" value="1"/>
</dbReference>
<evidence type="ECO:0000256" key="9">
    <source>
        <dbReference type="PROSITE-ProRule" id="PRU00110"/>
    </source>
</evidence>
<evidence type="ECO:0000256" key="7">
    <source>
        <dbReference type="ARBA" id="ARBA00023012"/>
    </source>
</evidence>
<dbReference type="InterPro" id="IPR004358">
    <property type="entry name" value="Sig_transdc_His_kin-like_C"/>
</dbReference>
<dbReference type="Gene3D" id="2.30.30.40">
    <property type="entry name" value="SH3 Domains"/>
    <property type="match status" value="1"/>
</dbReference>
<dbReference type="EMBL" id="CP072748">
    <property type="protein sequence ID" value="QTX11219.1"/>
    <property type="molecule type" value="Genomic_DNA"/>
</dbReference>
<evidence type="ECO:0000259" key="15">
    <source>
        <dbReference type="PROSITE" id="PS50894"/>
    </source>
</evidence>
<evidence type="ECO:0000259" key="12">
    <source>
        <dbReference type="PROSITE" id="PS50109"/>
    </source>
</evidence>
<keyword evidence="18" id="KW-1185">Reference proteome</keyword>
<dbReference type="InterPro" id="IPR036641">
    <property type="entry name" value="HPT_dom_sf"/>
</dbReference>
<dbReference type="InterPro" id="IPR005467">
    <property type="entry name" value="His_kinase_dom"/>
</dbReference>
<dbReference type="InterPro" id="IPR001789">
    <property type="entry name" value="Sig_transdc_resp-reg_receiver"/>
</dbReference>
<dbReference type="EMBL" id="JAFMPM010000006">
    <property type="protein sequence ID" value="MBO0613347.1"/>
    <property type="molecule type" value="Genomic_DNA"/>
</dbReference>
<evidence type="ECO:0000313" key="17">
    <source>
        <dbReference type="EMBL" id="QTX11219.1"/>
    </source>
</evidence>
<dbReference type="AlphaFoldDB" id="A0A8B0SK28"/>
<evidence type="ECO:0000313" key="18">
    <source>
        <dbReference type="Proteomes" id="UP000664466"/>
    </source>
</evidence>
<evidence type="ECO:0000256" key="6">
    <source>
        <dbReference type="ARBA" id="ARBA00022777"/>
    </source>
</evidence>
<reference evidence="17" key="2">
    <citation type="submission" date="2021-04" db="EMBL/GenBank/DDBJ databases">
        <title>Complete Genome and methylome analysis of Thiothrix fructosivorans ATCC 49748.</title>
        <authorList>
            <person name="Fomenkov A."/>
            <person name="Sun L."/>
            <person name="Vincze T."/>
            <person name="Grabovich M.Y."/>
            <person name="Roberts R.J."/>
        </authorList>
    </citation>
    <scope>NUCLEOTIDE SEQUENCE</scope>
    <source>
        <strain evidence="17">ATCC 49748</strain>
    </source>
</reference>
<dbReference type="GO" id="GO:0000155">
    <property type="term" value="F:phosphorelay sensor kinase activity"/>
    <property type="evidence" value="ECO:0007669"/>
    <property type="project" value="InterPro"/>
</dbReference>
<dbReference type="SUPFAM" id="SSF50341">
    <property type="entry name" value="CheW-like"/>
    <property type="match status" value="1"/>
</dbReference>
<dbReference type="PROSITE" id="PS50851">
    <property type="entry name" value="CHEW"/>
    <property type="match status" value="1"/>
</dbReference>
<dbReference type="EC" id="2.7.13.3" evidence="2"/>
<dbReference type="SUPFAM" id="SSF55874">
    <property type="entry name" value="ATPase domain of HSP90 chaperone/DNA topoisomerase II/histidine kinase"/>
    <property type="match status" value="1"/>
</dbReference>
<dbReference type="Gene3D" id="1.20.120.160">
    <property type="entry name" value="HPT domain"/>
    <property type="match status" value="1"/>
</dbReference>
<dbReference type="InterPro" id="IPR004105">
    <property type="entry name" value="CheA-like_dim"/>
</dbReference>
<dbReference type="GO" id="GO:0006935">
    <property type="term" value="P:chemotaxis"/>
    <property type="evidence" value="ECO:0007669"/>
    <property type="project" value="InterPro"/>
</dbReference>
<evidence type="ECO:0000256" key="4">
    <source>
        <dbReference type="ARBA" id="ARBA00022553"/>
    </source>
</evidence>
<dbReference type="SMART" id="SM00448">
    <property type="entry name" value="REC"/>
    <property type="match status" value="1"/>
</dbReference>
<gene>
    <name evidence="17" type="ORF">J1836_002295</name>
    <name evidence="16" type="ORF">J1836_10525</name>
</gene>
<evidence type="ECO:0000259" key="13">
    <source>
        <dbReference type="PROSITE" id="PS50110"/>
    </source>
</evidence>
<feature type="domain" description="Response regulatory" evidence="13">
    <location>
        <begin position="821"/>
        <end position="937"/>
    </location>
</feature>
<dbReference type="InterPro" id="IPR011006">
    <property type="entry name" value="CheY-like_superfamily"/>
</dbReference>
<evidence type="ECO:0000256" key="10">
    <source>
        <dbReference type="PROSITE-ProRule" id="PRU00169"/>
    </source>
</evidence>
<dbReference type="InterPro" id="IPR051315">
    <property type="entry name" value="Bact_Chemotaxis_CheA"/>
</dbReference>
<feature type="region of interest" description="Disordered" evidence="11">
    <location>
        <begin position="310"/>
        <end position="334"/>
    </location>
</feature>
<dbReference type="Pfam" id="PF02518">
    <property type="entry name" value="HATPase_c"/>
    <property type="match status" value="1"/>
</dbReference>
<evidence type="ECO:0000259" key="14">
    <source>
        <dbReference type="PROSITE" id="PS50851"/>
    </source>
</evidence>
<evidence type="ECO:0000256" key="5">
    <source>
        <dbReference type="ARBA" id="ARBA00022679"/>
    </source>
</evidence>
<proteinExistence type="predicted"/>
<dbReference type="Pfam" id="PF01627">
    <property type="entry name" value="Hpt"/>
    <property type="match status" value="1"/>
</dbReference>
<feature type="domain" description="HPt" evidence="15">
    <location>
        <begin position="163"/>
        <end position="265"/>
    </location>
</feature>
<dbReference type="SMART" id="SM00387">
    <property type="entry name" value="HATPase_c"/>
    <property type="match status" value="1"/>
</dbReference>
<sequence length="943" mass="103616">MNDASTFADLLEDVALQLSSLDPLAETPEAIATTASSVIAEYQRLSTAASESGQAAVQHVAEWIHEMLASFQDSLPEAILELLQGGQLFGWIELTAFALREPDEPSHLPAIAAELMSEAWPEPPDPALLENLLVNLHVSSQPTSVVVDDTTPTQVERNPLAWAADIHPELLEAYLQETPGQIAETARLIHLISQGDSTIEQRRHAARLAHTVKGASGVVGVQAIAAFTHRLEDILDLDIAPHLSNGLGKTLAASADCLETLFEHLQEGKGLPDEYAPLLADMDTWEQRLAETAAELPPLAPMILPDFITQSGNAADDSDAEDLPATEQTRSGTNHLSVPLETVQRLLNLAGELITSTSQIAEQAQLTIAFGKQLQQQDEHIRQMLDELSETIDQQSNHLPQRSAHTTVATIAAKDNFDQLELEAYNDLQSASSLLTESIADNRELTRNLQQQVRQISEQVYQQQRLQRQLSETILRTRLIPVQSLTARLERTVRETCRRTDKQANISIIGQHLQIDTDILQGLTPPLLHMLRNAVDHGIESPAERQAAGKAAEGTITLHFEQKGNQIHLTLSDDGQGLDAERLRTRAIERGLIKFDAKLSEEDTLRLILQPGFTTRDEVSDISGRGVGMDVVQTAVEDLQGLLRISSTPGHGTTMHIQVPLTLIATNALLVRTGGNLVAIPGSTIQQLLHVSAAEHNMEDGHWRIPYQGQSLEVLPLARLLGWQTTPPDLSKGHSLLITASEQQAYALHVDEILQTRDIVVKSLAPWLNLAQGVSGACILANGAVAPVLDLLRMLRNLESGSLTLNTISTLTADKTLQRIRILIVDDSLSNRKSLSLMVEQMGYQAITAVDGLDALQHLHEHSVELILTDLEMPRMNGLEMTQAIRIWPEKRHLPIIMITSRSTKKHRQMAQQAGVDSYLTKPVDHDTLHTQLDKWLKTQLVA</sequence>
<dbReference type="CDD" id="cd00088">
    <property type="entry name" value="HPT"/>
    <property type="match status" value="1"/>
</dbReference>
<keyword evidence="7" id="KW-0902">Two-component regulatory system</keyword>
<keyword evidence="5" id="KW-0808">Transferase</keyword>
<feature type="domain" description="CheW-like" evidence="14">
    <location>
        <begin position="665"/>
        <end position="800"/>
    </location>
</feature>
<organism evidence="17">
    <name type="scientific">Thiothrix fructosivorans</name>
    <dbReference type="NCBI Taxonomy" id="111770"/>
    <lineage>
        <taxon>Bacteria</taxon>
        <taxon>Pseudomonadati</taxon>
        <taxon>Pseudomonadota</taxon>
        <taxon>Gammaproteobacteria</taxon>
        <taxon>Thiotrichales</taxon>
        <taxon>Thiotrichaceae</taxon>
        <taxon>Thiothrix</taxon>
    </lineage>
</organism>
<dbReference type="Pfam" id="PF01584">
    <property type="entry name" value="CheW"/>
    <property type="match status" value="1"/>
</dbReference>
<dbReference type="PRINTS" id="PR00344">
    <property type="entry name" value="BCTRLSENSOR"/>
</dbReference>
<feature type="modified residue" description="Phosphohistidine" evidence="9">
    <location>
        <position position="210"/>
    </location>
</feature>
<dbReference type="Proteomes" id="UP000664466">
    <property type="component" value="Unassembled WGS sequence"/>
</dbReference>
<keyword evidence="6" id="KW-0418">Kinase</keyword>
<dbReference type="PANTHER" id="PTHR43395">
    <property type="entry name" value="SENSOR HISTIDINE KINASE CHEA"/>
    <property type="match status" value="1"/>
</dbReference>
<name>A0A8B0SK28_9GAMM</name>
<dbReference type="FunFam" id="3.30.565.10:FF:000016">
    <property type="entry name" value="Chemotaxis protein CheA, putative"/>
    <property type="match status" value="1"/>
</dbReference>
<dbReference type="SUPFAM" id="SSF52172">
    <property type="entry name" value="CheY-like"/>
    <property type="match status" value="1"/>
</dbReference>
<dbReference type="PROSITE" id="PS50110">
    <property type="entry name" value="RESPONSE_REGULATORY"/>
    <property type="match status" value="1"/>
</dbReference>
<evidence type="ECO:0000256" key="8">
    <source>
        <dbReference type="ARBA" id="ARBA00035100"/>
    </source>
</evidence>
<feature type="modified residue" description="4-aspartylphosphate" evidence="10">
    <location>
        <position position="870"/>
    </location>
</feature>
<evidence type="ECO:0000256" key="1">
    <source>
        <dbReference type="ARBA" id="ARBA00000085"/>
    </source>
</evidence>